<dbReference type="PROSITE" id="PS51898">
    <property type="entry name" value="TYR_RECOMBINASE"/>
    <property type="match status" value="1"/>
</dbReference>
<evidence type="ECO:0000256" key="3">
    <source>
        <dbReference type="SAM" id="MobiDB-lite"/>
    </source>
</evidence>
<dbReference type="PANTHER" id="PTHR34605:SF3">
    <property type="entry name" value="P CELL-TYPE AGGLUTINATION PROTEIN MAP4-LIKE-RELATED"/>
    <property type="match status" value="1"/>
</dbReference>
<protein>
    <recommendedName>
        <fullName evidence="4">Tyr recombinase domain-containing protein</fullName>
    </recommendedName>
</protein>
<dbReference type="InterPro" id="IPR052925">
    <property type="entry name" value="Phage_Integrase-like_Recomb"/>
</dbReference>
<reference evidence="5 6" key="1">
    <citation type="submission" date="2018-09" db="EMBL/GenBank/DDBJ databases">
        <title>Genomic investigation of the strawberry pathogen Phytophthora fragariae indicates pathogenicity is determined by transcriptional variation in three key races.</title>
        <authorList>
            <person name="Adams T.M."/>
            <person name="Armitage A.D."/>
            <person name="Sobczyk M.K."/>
            <person name="Bates H.J."/>
            <person name="Dunwell J.M."/>
            <person name="Nellist C.F."/>
            <person name="Harrison R.J."/>
        </authorList>
    </citation>
    <scope>NUCLEOTIDE SEQUENCE [LARGE SCALE GENOMIC DNA]</scope>
    <source>
        <strain evidence="5 6">SCRP249</strain>
    </source>
</reference>
<dbReference type="Gene3D" id="1.10.150.130">
    <property type="match status" value="1"/>
</dbReference>
<dbReference type="EMBL" id="QXFV01001238">
    <property type="protein sequence ID" value="KAE9011074.1"/>
    <property type="molecule type" value="Genomic_DNA"/>
</dbReference>
<gene>
    <name evidence="5" type="ORF">PR001_g16005</name>
</gene>
<sequence>MAAPARNGDPATRSFPHRQHFRRRLAIEDVVSKPQSTSANPAPLSVGAPVRPPAIGLSHPWGREHYSRRGVQALGEPNLRHQVPGRDCRLDTLPTSRYISSHGRLAIILREHSVATSSHKAYARAFDRWNQWNARRGVAWRIDIPLPDQLQPISDFIIDTALSGVGNGKPIQGSTVKTYLCGIRHFLQSADSAFPSDHPQTRMLLRGLSRFDKAQQQRAPASVAILEACLRRLDLTDPADQALWGVLCLAFFFMLRRSEIMAITSTTLRWFTLKGGEITVTDRDGLATNDPTATAAVHIRPSGSMTNQGGPSTPRLLNRSGHSHLCPTLGALLLAQARRGLPEDIPAAVFINRRGLLECVTAARVARTIKRAARTTGENPARFGTHSLRAGGATNMYRAGVDSITIQFHGRWRSDAFKLYTRLCTESVAGIARKIVSGTKVSTTLQQERATSLERGADRHSAGLKTCNVV</sequence>
<dbReference type="Proteomes" id="UP000429607">
    <property type="component" value="Unassembled WGS sequence"/>
</dbReference>
<evidence type="ECO:0000259" key="4">
    <source>
        <dbReference type="PROSITE" id="PS51898"/>
    </source>
</evidence>
<dbReference type="Gene3D" id="1.10.443.10">
    <property type="entry name" value="Intergrase catalytic core"/>
    <property type="match status" value="1"/>
</dbReference>
<feature type="domain" description="Tyr recombinase" evidence="4">
    <location>
        <begin position="216"/>
        <end position="433"/>
    </location>
</feature>
<dbReference type="GO" id="GO:0006310">
    <property type="term" value="P:DNA recombination"/>
    <property type="evidence" value="ECO:0007669"/>
    <property type="project" value="UniProtKB-KW"/>
</dbReference>
<evidence type="ECO:0000313" key="6">
    <source>
        <dbReference type="Proteomes" id="UP000429607"/>
    </source>
</evidence>
<name>A0A6A3L5F1_9STRA</name>
<dbReference type="PANTHER" id="PTHR34605">
    <property type="entry name" value="PHAGE_INTEGRASE DOMAIN-CONTAINING PROTEIN"/>
    <property type="match status" value="1"/>
</dbReference>
<evidence type="ECO:0000313" key="5">
    <source>
        <dbReference type="EMBL" id="KAE9011074.1"/>
    </source>
</evidence>
<dbReference type="InterPro" id="IPR011010">
    <property type="entry name" value="DNA_brk_join_enz"/>
</dbReference>
<dbReference type="InterPro" id="IPR013762">
    <property type="entry name" value="Integrase-like_cat_sf"/>
</dbReference>
<dbReference type="GO" id="GO:0003677">
    <property type="term" value="F:DNA binding"/>
    <property type="evidence" value="ECO:0007669"/>
    <property type="project" value="UniProtKB-KW"/>
</dbReference>
<feature type="region of interest" description="Disordered" evidence="3">
    <location>
        <begin position="1"/>
        <end position="20"/>
    </location>
</feature>
<dbReference type="SUPFAM" id="SSF47823">
    <property type="entry name" value="lambda integrase-like, N-terminal domain"/>
    <property type="match status" value="1"/>
</dbReference>
<dbReference type="GO" id="GO:0015074">
    <property type="term" value="P:DNA integration"/>
    <property type="evidence" value="ECO:0007669"/>
    <property type="project" value="InterPro"/>
</dbReference>
<dbReference type="AlphaFoldDB" id="A0A6A3L5F1"/>
<dbReference type="SUPFAM" id="SSF56349">
    <property type="entry name" value="DNA breaking-rejoining enzymes"/>
    <property type="match status" value="1"/>
</dbReference>
<dbReference type="InterPro" id="IPR002104">
    <property type="entry name" value="Integrase_catalytic"/>
</dbReference>
<evidence type="ECO:0000256" key="2">
    <source>
        <dbReference type="ARBA" id="ARBA00023172"/>
    </source>
</evidence>
<dbReference type="InterPro" id="IPR010998">
    <property type="entry name" value="Integrase_recombinase_N"/>
</dbReference>
<keyword evidence="1" id="KW-0238">DNA-binding</keyword>
<accession>A0A6A3L5F1</accession>
<evidence type="ECO:0000256" key="1">
    <source>
        <dbReference type="ARBA" id="ARBA00023125"/>
    </source>
</evidence>
<keyword evidence="2" id="KW-0233">DNA recombination</keyword>
<proteinExistence type="predicted"/>
<organism evidence="5 6">
    <name type="scientific">Phytophthora rubi</name>
    <dbReference type="NCBI Taxonomy" id="129364"/>
    <lineage>
        <taxon>Eukaryota</taxon>
        <taxon>Sar</taxon>
        <taxon>Stramenopiles</taxon>
        <taxon>Oomycota</taxon>
        <taxon>Peronosporomycetes</taxon>
        <taxon>Peronosporales</taxon>
        <taxon>Peronosporaceae</taxon>
        <taxon>Phytophthora</taxon>
    </lineage>
</organism>
<comment type="caution">
    <text evidence="5">The sequence shown here is derived from an EMBL/GenBank/DDBJ whole genome shotgun (WGS) entry which is preliminary data.</text>
</comment>